<dbReference type="EMBL" id="JADYXP020000001">
    <property type="protein sequence ID" value="KAL0133793.1"/>
    <property type="molecule type" value="Genomic_DNA"/>
</dbReference>
<feature type="compositionally biased region" description="Basic residues" evidence="1">
    <location>
        <begin position="130"/>
        <end position="140"/>
    </location>
</feature>
<name>A0AAW2H2J9_9HYME</name>
<evidence type="ECO:0000313" key="2">
    <source>
        <dbReference type="EMBL" id="KAL0133793.1"/>
    </source>
</evidence>
<gene>
    <name evidence="2" type="ORF">PUN28_001041</name>
</gene>
<protein>
    <submittedName>
        <fullName evidence="2">Uncharacterized protein</fullName>
    </submittedName>
</protein>
<evidence type="ECO:0000256" key="1">
    <source>
        <dbReference type="SAM" id="MobiDB-lite"/>
    </source>
</evidence>
<proteinExistence type="predicted"/>
<sequence length="140" mass="16286">MHCCISNIRDKLIVGEFNRYRAPIVLRNSKRIKHLAFTVVCYSVNTNKIVIYEALILSRKIRAPLRPMDCFKDRWEQRKRKAKDREGEKERTLGRGKRRERSEVKLAIVVSIVIYTSRAQPGASSQYPKAKNRTGRKPGT</sequence>
<accession>A0AAW2H2J9</accession>
<evidence type="ECO:0000313" key="3">
    <source>
        <dbReference type="Proteomes" id="UP001430953"/>
    </source>
</evidence>
<feature type="region of interest" description="Disordered" evidence="1">
    <location>
        <begin position="76"/>
        <end position="99"/>
    </location>
</feature>
<reference evidence="2 3" key="1">
    <citation type="submission" date="2023-03" db="EMBL/GenBank/DDBJ databases">
        <title>High recombination rates correlate with genetic variation in Cardiocondyla obscurior ants.</title>
        <authorList>
            <person name="Errbii M."/>
        </authorList>
    </citation>
    <scope>NUCLEOTIDE SEQUENCE [LARGE SCALE GENOMIC DNA]</scope>
    <source>
        <strain evidence="2">Alpha-2009</strain>
        <tissue evidence="2">Whole body</tissue>
    </source>
</reference>
<dbReference type="Proteomes" id="UP001430953">
    <property type="component" value="Unassembled WGS sequence"/>
</dbReference>
<dbReference type="AlphaFoldDB" id="A0AAW2H2J9"/>
<organism evidence="2 3">
    <name type="scientific">Cardiocondyla obscurior</name>
    <dbReference type="NCBI Taxonomy" id="286306"/>
    <lineage>
        <taxon>Eukaryota</taxon>
        <taxon>Metazoa</taxon>
        <taxon>Ecdysozoa</taxon>
        <taxon>Arthropoda</taxon>
        <taxon>Hexapoda</taxon>
        <taxon>Insecta</taxon>
        <taxon>Pterygota</taxon>
        <taxon>Neoptera</taxon>
        <taxon>Endopterygota</taxon>
        <taxon>Hymenoptera</taxon>
        <taxon>Apocrita</taxon>
        <taxon>Aculeata</taxon>
        <taxon>Formicoidea</taxon>
        <taxon>Formicidae</taxon>
        <taxon>Myrmicinae</taxon>
        <taxon>Cardiocondyla</taxon>
    </lineage>
</organism>
<feature type="region of interest" description="Disordered" evidence="1">
    <location>
        <begin position="120"/>
        <end position="140"/>
    </location>
</feature>
<keyword evidence="3" id="KW-1185">Reference proteome</keyword>
<feature type="compositionally biased region" description="Basic and acidic residues" evidence="1">
    <location>
        <begin position="83"/>
        <end position="93"/>
    </location>
</feature>
<comment type="caution">
    <text evidence="2">The sequence shown here is derived from an EMBL/GenBank/DDBJ whole genome shotgun (WGS) entry which is preliminary data.</text>
</comment>